<protein>
    <submittedName>
        <fullName evidence="1">Conserved domain protein</fullName>
    </submittedName>
</protein>
<dbReference type="STRING" id="246199.CUS_6997"/>
<gene>
    <name evidence="1" type="ORF">CUS_6997</name>
</gene>
<accession>E9SHP7</accession>
<sequence>MSAVIFAAHRRGKDDIAVYAHIMQSSVCDDRKDIREGEKWDCWKSSH</sequence>
<dbReference type="EMBL" id="ADKM02000134">
    <property type="protein sequence ID" value="EGC01201.1"/>
    <property type="molecule type" value="Genomic_DNA"/>
</dbReference>
<name>E9SHP7_RUMAL</name>
<proteinExistence type="predicted"/>
<evidence type="ECO:0000313" key="2">
    <source>
        <dbReference type="Proteomes" id="UP000004259"/>
    </source>
</evidence>
<organism evidence="1 2">
    <name type="scientific">Ruminococcus albus 8</name>
    <dbReference type="NCBI Taxonomy" id="246199"/>
    <lineage>
        <taxon>Bacteria</taxon>
        <taxon>Bacillati</taxon>
        <taxon>Bacillota</taxon>
        <taxon>Clostridia</taxon>
        <taxon>Eubacteriales</taxon>
        <taxon>Oscillospiraceae</taxon>
        <taxon>Ruminococcus</taxon>
    </lineage>
</organism>
<keyword evidence="2" id="KW-1185">Reference proteome</keyword>
<reference evidence="1 2" key="1">
    <citation type="submission" date="2011-02" db="EMBL/GenBank/DDBJ databases">
        <authorList>
            <person name="Nelson K.E."/>
            <person name="Sutton G."/>
            <person name="Torralba M."/>
            <person name="Durkin S."/>
            <person name="Harkins D."/>
            <person name="Montgomery R."/>
            <person name="Ziemer C."/>
            <person name="Klaassens E."/>
            <person name="Ocuiv P."/>
            <person name="Morrison M."/>
        </authorList>
    </citation>
    <scope>NUCLEOTIDE SEQUENCE [LARGE SCALE GENOMIC DNA]</scope>
    <source>
        <strain evidence="1 2">8</strain>
    </source>
</reference>
<dbReference type="AlphaFoldDB" id="E9SHP7"/>
<dbReference type="Proteomes" id="UP000004259">
    <property type="component" value="Unassembled WGS sequence"/>
</dbReference>
<comment type="caution">
    <text evidence="1">The sequence shown here is derived from an EMBL/GenBank/DDBJ whole genome shotgun (WGS) entry which is preliminary data.</text>
</comment>
<evidence type="ECO:0000313" key="1">
    <source>
        <dbReference type="EMBL" id="EGC01201.1"/>
    </source>
</evidence>